<accession>A0ABV9VWK9</accession>
<proteinExistence type="predicted"/>
<dbReference type="Gene3D" id="2.80.10.50">
    <property type="match status" value="1"/>
</dbReference>
<comment type="caution">
    <text evidence="2">The sequence shown here is derived from an EMBL/GenBank/DDBJ whole genome shotgun (WGS) entry which is preliminary data.</text>
</comment>
<reference evidence="3" key="1">
    <citation type="journal article" date="2019" name="Int. J. Syst. Evol. Microbiol.">
        <title>The Global Catalogue of Microorganisms (GCM) 10K type strain sequencing project: providing services to taxonomists for standard genome sequencing and annotation.</title>
        <authorList>
            <consortium name="The Broad Institute Genomics Platform"/>
            <consortium name="The Broad Institute Genome Sequencing Center for Infectious Disease"/>
            <person name="Wu L."/>
            <person name="Ma J."/>
        </authorList>
    </citation>
    <scope>NUCLEOTIDE SEQUENCE [LARGE SCALE GENOMIC DNA]</scope>
    <source>
        <strain evidence="3">CGMCC 4.7152</strain>
    </source>
</reference>
<name>A0ABV9VWK9_9ACTN</name>
<dbReference type="InterPro" id="IPR035992">
    <property type="entry name" value="Ricin_B-like_lectins"/>
</dbReference>
<feature type="chain" id="PRO_5046045846" evidence="1">
    <location>
        <begin position="31"/>
        <end position="121"/>
    </location>
</feature>
<dbReference type="RefSeq" id="WP_380116501.1">
    <property type="nucleotide sequence ID" value="NZ_JBHSIU010000019.1"/>
</dbReference>
<feature type="signal peptide" evidence="1">
    <location>
        <begin position="1"/>
        <end position="30"/>
    </location>
</feature>
<dbReference type="SUPFAM" id="SSF50370">
    <property type="entry name" value="Ricin B-like lectins"/>
    <property type="match status" value="1"/>
</dbReference>
<protein>
    <submittedName>
        <fullName evidence="2">RICIN domain-containing protein</fullName>
    </submittedName>
</protein>
<organism evidence="2 3">
    <name type="scientific">Dactylosporangium cerinum</name>
    <dbReference type="NCBI Taxonomy" id="1434730"/>
    <lineage>
        <taxon>Bacteria</taxon>
        <taxon>Bacillati</taxon>
        <taxon>Actinomycetota</taxon>
        <taxon>Actinomycetes</taxon>
        <taxon>Micromonosporales</taxon>
        <taxon>Micromonosporaceae</taxon>
        <taxon>Dactylosporangium</taxon>
    </lineage>
</organism>
<evidence type="ECO:0000313" key="3">
    <source>
        <dbReference type="Proteomes" id="UP001595912"/>
    </source>
</evidence>
<evidence type="ECO:0000313" key="2">
    <source>
        <dbReference type="EMBL" id="MFC4999945.1"/>
    </source>
</evidence>
<dbReference type="Proteomes" id="UP001595912">
    <property type="component" value="Unassembled WGS sequence"/>
</dbReference>
<keyword evidence="1" id="KW-0732">Signal</keyword>
<dbReference type="CDD" id="cd00161">
    <property type="entry name" value="beta-trefoil_Ricin-like"/>
    <property type="match status" value="1"/>
</dbReference>
<keyword evidence="3" id="KW-1185">Reference proteome</keyword>
<sequence length="121" mass="12692">MDRRTFVASGVALTGGAIALSTTVASPANAAVRTAKTVTPGARGGHYWPNLAPLKATAFLKLPPGAVQPRGWLRTQLNIEADGQVQHSMKVLGVSGMSTANSAQVVQYDDNGTADHLWRLL</sequence>
<dbReference type="EMBL" id="JBHSIU010000019">
    <property type="protein sequence ID" value="MFC4999945.1"/>
    <property type="molecule type" value="Genomic_DNA"/>
</dbReference>
<evidence type="ECO:0000256" key="1">
    <source>
        <dbReference type="SAM" id="SignalP"/>
    </source>
</evidence>
<gene>
    <name evidence="2" type="ORF">ACFPIJ_19145</name>
</gene>